<dbReference type="InterPro" id="IPR005101">
    <property type="entry name" value="Cryptochr/Photolyase_FAD-bd"/>
</dbReference>
<organism evidence="9 10">
    <name type="scientific">Motilimonas cestriensis</name>
    <dbReference type="NCBI Taxonomy" id="2742685"/>
    <lineage>
        <taxon>Bacteria</taxon>
        <taxon>Pseudomonadati</taxon>
        <taxon>Pseudomonadota</taxon>
        <taxon>Gammaproteobacteria</taxon>
        <taxon>Alteromonadales</taxon>
        <taxon>Alteromonadales genera incertae sedis</taxon>
        <taxon>Motilimonas</taxon>
    </lineage>
</organism>
<dbReference type="Gene3D" id="1.25.40.80">
    <property type="match status" value="1"/>
</dbReference>
<evidence type="ECO:0000259" key="8">
    <source>
        <dbReference type="PROSITE" id="PS51645"/>
    </source>
</evidence>
<comment type="similarity">
    <text evidence="3">Belongs to the DNA photolyase class-1 family.</text>
</comment>
<keyword evidence="10" id="KW-1185">Reference proteome</keyword>
<feature type="domain" description="Photolyase/cryptochrome alpha/beta" evidence="8">
    <location>
        <begin position="2"/>
        <end position="130"/>
    </location>
</feature>
<dbReference type="PRINTS" id="PR00147">
    <property type="entry name" value="DNAPHOTLYASE"/>
</dbReference>
<evidence type="ECO:0000256" key="5">
    <source>
        <dbReference type="ARBA" id="ARBA00022827"/>
    </source>
</evidence>
<dbReference type="InterPro" id="IPR002081">
    <property type="entry name" value="Cryptochrome/DNA_photolyase_1"/>
</dbReference>
<dbReference type="InterPro" id="IPR006050">
    <property type="entry name" value="DNA_photolyase_N"/>
</dbReference>
<dbReference type="Pfam" id="PF00875">
    <property type="entry name" value="DNA_photolyase"/>
    <property type="match status" value="1"/>
</dbReference>
<dbReference type="Pfam" id="PF03441">
    <property type="entry name" value="FAD_binding_7"/>
    <property type="match status" value="1"/>
</dbReference>
<reference evidence="9 10" key="1">
    <citation type="journal article" date="2022" name="Environ. Microbiol. Rep.">
        <title>Eco-phylogenetic analyses reveal divergent evolution of vitamin B12 metabolism in the marine bacterial family 'Psychromonadaceae'.</title>
        <authorList>
            <person name="Jin X."/>
            <person name="Yang Y."/>
            <person name="Cao H."/>
            <person name="Gao B."/>
            <person name="Zhao Z."/>
        </authorList>
    </citation>
    <scope>NUCLEOTIDE SEQUENCE [LARGE SCALE GENOMIC DNA]</scope>
    <source>
        <strain evidence="9 10">MKS20</strain>
    </source>
</reference>
<evidence type="ECO:0000256" key="2">
    <source>
        <dbReference type="ARBA" id="ARBA00001974"/>
    </source>
</evidence>
<dbReference type="PROSITE" id="PS00394">
    <property type="entry name" value="DNA_PHOTOLYASES_1_1"/>
    <property type="match status" value="1"/>
</dbReference>
<sequence length="477" mass="55581">MSIAVVWLKRDLRLQDHQPLYEAAATGLPVLLLYCFEPILLNDPHYSSRHWRFVHESLVDIQQRLPTRALYCSHLNALETFALLQQRFQIAAIYSHQEVGLANTFERDKGVANWCQQHNINWFESPYAAVIRGLSQRHHWDKHWQTVMRSTTFDVDVNGVNWCEVEEAQLMNIEASNEGFQRGGETSAWQVMDDFYHQRGKDYAYSLSSPQLSQRHCSRLSAHLAWGNLSLRQVYQTLLSHWQRPGWRRSLVALSARLHWHCHFIQKFESECRMEFEPVNRGYFDLPRAEGEQAKQYLVAWQQGQTGIPMVDACMRCLLATGYINFRMRAMLVSFLCHHLAVDWRSGVAHLAALFLDFEPGIHYSQFQMQAGVTGINTIRIYSPVKQGLEKDPDGEFVKKWCPELAELPAQIVHTPWQMTDMEQLFYGVKLGVDYPEPIVDLKVSYKAAQALLWQWRDKPKVKQEASRLLQRHVRLT</sequence>
<evidence type="ECO:0000256" key="4">
    <source>
        <dbReference type="ARBA" id="ARBA00022630"/>
    </source>
</evidence>
<evidence type="ECO:0000256" key="3">
    <source>
        <dbReference type="ARBA" id="ARBA00005862"/>
    </source>
</evidence>
<dbReference type="SUPFAM" id="SSF52425">
    <property type="entry name" value="Cryptochrome/photolyase, N-terminal domain"/>
    <property type="match status" value="1"/>
</dbReference>
<dbReference type="Gene3D" id="3.40.50.620">
    <property type="entry name" value="HUPs"/>
    <property type="match status" value="1"/>
</dbReference>
<dbReference type="InterPro" id="IPR036134">
    <property type="entry name" value="Crypto/Photolyase_FAD-like_sf"/>
</dbReference>
<dbReference type="InterPro" id="IPR018394">
    <property type="entry name" value="DNA_photolyase_1_CS_C"/>
</dbReference>
<dbReference type="Gene3D" id="1.10.579.10">
    <property type="entry name" value="DNA Cyclobutane Dipyrimidine Photolyase, subunit A, domain 3"/>
    <property type="match status" value="1"/>
</dbReference>
<comment type="caution">
    <text evidence="9">The sequence shown here is derived from an EMBL/GenBank/DDBJ whole genome shotgun (WGS) entry which is preliminary data.</text>
</comment>
<comment type="similarity">
    <text evidence="7">Belongs to the DNA photolyase family.</text>
</comment>
<evidence type="ECO:0000256" key="6">
    <source>
        <dbReference type="ARBA" id="ARBA00022991"/>
    </source>
</evidence>
<dbReference type="Proteomes" id="UP001201273">
    <property type="component" value="Unassembled WGS sequence"/>
</dbReference>
<evidence type="ECO:0000313" key="10">
    <source>
        <dbReference type="Proteomes" id="UP001201273"/>
    </source>
</evidence>
<accession>A0ABS8WE16</accession>
<dbReference type="InterPro" id="IPR036155">
    <property type="entry name" value="Crypto/Photolyase_N_sf"/>
</dbReference>
<comment type="cofactor">
    <cofactor evidence="1">
        <name>(6R)-5,10-methylene-5,6,7,8-tetrahydrofolate</name>
        <dbReference type="ChEBI" id="CHEBI:15636"/>
    </cofactor>
</comment>
<protein>
    <submittedName>
        <fullName evidence="9">DNA photolyase family protein</fullName>
    </submittedName>
</protein>
<dbReference type="RefSeq" id="WP_233054011.1">
    <property type="nucleotide sequence ID" value="NZ_JAIMJA010000018.1"/>
</dbReference>
<dbReference type="PANTHER" id="PTHR11455:SF9">
    <property type="entry name" value="CRYPTOCHROME CIRCADIAN CLOCK 5 ISOFORM X1"/>
    <property type="match status" value="1"/>
</dbReference>
<name>A0ABS8WE16_9GAMM</name>
<keyword evidence="5 7" id="KW-0274">FAD</keyword>
<dbReference type="InterPro" id="IPR014729">
    <property type="entry name" value="Rossmann-like_a/b/a_fold"/>
</dbReference>
<evidence type="ECO:0000313" key="9">
    <source>
        <dbReference type="EMBL" id="MCE2596367.1"/>
    </source>
</evidence>
<gene>
    <name evidence="9" type="ORF">K6Y31_16330</name>
</gene>
<dbReference type="EMBL" id="JAIMJA010000018">
    <property type="protein sequence ID" value="MCE2596367.1"/>
    <property type="molecule type" value="Genomic_DNA"/>
</dbReference>
<evidence type="ECO:0000256" key="1">
    <source>
        <dbReference type="ARBA" id="ARBA00001932"/>
    </source>
</evidence>
<evidence type="ECO:0000256" key="7">
    <source>
        <dbReference type="RuleBase" id="RU004182"/>
    </source>
</evidence>
<keyword evidence="6 7" id="KW-0157">Chromophore</keyword>
<dbReference type="PANTHER" id="PTHR11455">
    <property type="entry name" value="CRYPTOCHROME"/>
    <property type="match status" value="1"/>
</dbReference>
<keyword evidence="4 7" id="KW-0285">Flavoprotein</keyword>
<comment type="cofactor">
    <cofactor evidence="2">
        <name>FAD</name>
        <dbReference type="ChEBI" id="CHEBI:57692"/>
    </cofactor>
</comment>
<dbReference type="PROSITE" id="PS51645">
    <property type="entry name" value="PHR_CRY_ALPHA_BETA"/>
    <property type="match status" value="1"/>
</dbReference>
<proteinExistence type="inferred from homology"/>
<dbReference type="SUPFAM" id="SSF48173">
    <property type="entry name" value="Cryptochrome/photolyase FAD-binding domain"/>
    <property type="match status" value="1"/>
</dbReference>